<name>A0ACA9M9A7_9GLOM</name>
<proteinExistence type="predicted"/>
<protein>
    <submittedName>
        <fullName evidence="1">7682_t:CDS:1</fullName>
    </submittedName>
</protein>
<organism evidence="1 2">
    <name type="scientific">Cetraspora pellucida</name>
    <dbReference type="NCBI Taxonomy" id="1433469"/>
    <lineage>
        <taxon>Eukaryota</taxon>
        <taxon>Fungi</taxon>
        <taxon>Fungi incertae sedis</taxon>
        <taxon>Mucoromycota</taxon>
        <taxon>Glomeromycotina</taxon>
        <taxon>Glomeromycetes</taxon>
        <taxon>Diversisporales</taxon>
        <taxon>Gigasporaceae</taxon>
        <taxon>Cetraspora</taxon>
    </lineage>
</organism>
<keyword evidence="2" id="KW-1185">Reference proteome</keyword>
<evidence type="ECO:0000313" key="1">
    <source>
        <dbReference type="EMBL" id="CAG8573652.1"/>
    </source>
</evidence>
<dbReference type="EMBL" id="CAJVPW010006826">
    <property type="protein sequence ID" value="CAG8573652.1"/>
    <property type="molecule type" value="Genomic_DNA"/>
</dbReference>
<evidence type="ECO:0000313" key="2">
    <source>
        <dbReference type="Proteomes" id="UP000789366"/>
    </source>
</evidence>
<comment type="caution">
    <text evidence="1">The sequence shown here is derived from an EMBL/GenBank/DDBJ whole genome shotgun (WGS) entry which is preliminary data.</text>
</comment>
<dbReference type="Proteomes" id="UP000789366">
    <property type="component" value="Unassembled WGS sequence"/>
</dbReference>
<gene>
    <name evidence="1" type="ORF">SPELUC_LOCUS6089</name>
</gene>
<reference evidence="1" key="1">
    <citation type="submission" date="2021-06" db="EMBL/GenBank/DDBJ databases">
        <authorList>
            <person name="Kallberg Y."/>
            <person name="Tangrot J."/>
            <person name="Rosling A."/>
        </authorList>
    </citation>
    <scope>NUCLEOTIDE SEQUENCE</scope>
    <source>
        <strain evidence="1">28 12/20/2015</strain>
    </source>
</reference>
<sequence length="44" mass="4731">ALVDTVLLRMAAMQSVIEKATAARTINVQDVSLVNGLKKLFSTL</sequence>
<accession>A0ACA9M9A7</accession>
<feature type="non-terminal residue" evidence="1">
    <location>
        <position position="1"/>
    </location>
</feature>